<comment type="caution">
    <text evidence="2">The sequence shown here is derived from an EMBL/GenBank/DDBJ whole genome shotgun (WGS) entry which is preliminary data.</text>
</comment>
<organism evidence="2 3">
    <name type="scientific">Halosimplex aquaticum</name>
    <dbReference type="NCBI Taxonomy" id="3026162"/>
    <lineage>
        <taxon>Archaea</taxon>
        <taxon>Methanobacteriati</taxon>
        <taxon>Methanobacteriota</taxon>
        <taxon>Stenosarchaea group</taxon>
        <taxon>Halobacteria</taxon>
        <taxon>Halobacteriales</taxon>
        <taxon>Haloarculaceae</taxon>
        <taxon>Halosimplex</taxon>
    </lineage>
</organism>
<evidence type="ECO:0000313" key="3">
    <source>
        <dbReference type="Proteomes" id="UP001596432"/>
    </source>
</evidence>
<gene>
    <name evidence="2" type="ORF">ACFQMA_09625</name>
</gene>
<dbReference type="EMBL" id="JBHTAS010000001">
    <property type="protein sequence ID" value="MFC7140091.1"/>
    <property type="molecule type" value="Genomic_DNA"/>
</dbReference>
<dbReference type="SUPFAM" id="SSF54909">
    <property type="entry name" value="Dimeric alpha+beta barrel"/>
    <property type="match status" value="1"/>
</dbReference>
<dbReference type="Proteomes" id="UP001596432">
    <property type="component" value="Unassembled WGS sequence"/>
</dbReference>
<name>A0ABD5Y1I6_9EURY</name>
<proteinExistence type="predicted"/>
<keyword evidence="3" id="KW-1185">Reference proteome</keyword>
<protein>
    <submittedName>
        <fullName evidence="2">Uncharacterized protein</fullName>
    </submittedName>
</protein>
<feature type="compositionally biased region" description="Basic and acidic residues" evidence="1">
    <location>
        <begin position="1"/>
        <end position="12"/>
    </location>
</feature>
<dbReference type="InterPro" id="IPR011008">
    <property type="entry name" value="Dimeric_a/b-barrel"/>
</dbReference>
<dbReference type="Pfam" id="PF24152">
    <property type="entry name" value="DUF7405"/>
    <property type="match status" value="1"/>
</dbReference>
<accession>A0ABD5Y1I6</accession>
<sequence>MSACLSRERSLLGDEETAEPTAEDSETDAGPESRMVPRGDPSALPDAIHKWSEYLVLDAHGNTVPPQQQLVLGLSYEGSNPPTAEEREQVDAAFETLERAFQWGTGGATGATFNRGLLYLIGYAPRYFERFGDVPDSLLRPETMLEEVGEDPEKTDGFDATVVLTSDVGSVVLAAEEALMGRKETVNGIEVEGSLDGVFSVAERRTGFAGKGIPADKLDHEEIPESAPLSMGFKSGFTDSLPSEDGVKIEEGPFAGGTTLALSRLRLNLDEWYDHDHEERTDRMFCPAHSSEEVGPDGSGLGSDSGITEEDVDNIEEHAEEHGVVGHSQKVARARGEDDFSPKILRRSEGFATDAPEHTGFNFTSVQRRLESFVEARKAMNVEEYDVDVAPEDHGIVNYVETVNRGTYVVPTRENRALPEG</sequence>
<evidence type="ECO:0000313" key="2">
    <source>
        <dbReference type="EMBL" id="MFC7140091.1"/>
    </source>
</evidence>
<feature type="compositionally biased region" description="Acidic residues" evidence="1">
    <location>
        <begin position="13"/>
        <end position="29"/>
    </location>
</feature>
<feature type="region of interest" description="Disordered" evidence="1">
    <location>
        <begin position="1"/>
        <end position="42"/>
    </location>
</feature>
<dbReference type="InterPro" id="IPR055828">
    <property type="entry name" value="DUF7405"/>
</dbReference>
<evidence type="ECO:0000256" key="1">
    <source>
        <dbReference type="SAM" id="MobiDB-lite"/>
    </source>
</evidence>
<reference evidence="2 3" key="1">
    <citation type="journal article" date="2019" name="Int. J. Syst. Evol. Microbiol.">
        <title>The Global Catalogue of Microorganisms (GCM) 10K type strain sequencing project: providing services to taxonomists for standard genome sequencing and annotation.</title>
        <authorList>
            <consortium name="The Broad Institute Genomics Platform"/>
            <consortium name="The Broad Institute Genome Sequencing Center for Infectious Disease"/>
            <person name="Wu L."/>
            <person name="Ma J."/>
        </authorList>
    </citation>
    <scope>NUCLEOTIDE SEQUENCE [LARGE SCALE GENOMIC DNA]</scope>
    <source>
        <strain evidence="2 3">XZYJT29</strain>
    </source>
</reference>
<dbReference type="RefSeq" id="WP_382261567.1">
    <property type="nucleotide sequence ID" value="NZ_JBHTAS010000001.1"/>
</dbReference>
<dbReference type="AlphaFoldDB" id="A0ABD5Y1I6"/>